<gene>
    <name evidence="3" type="ORF">C2G38_964235</name>
</gene>
<evidence type="ECO:0000313" key="4">
    <source>
        <dbReference type="Proteomes" id="UP000266673"/>
    </source>
</evidence>
<dbReference type="AlphaFoldDB" id="A0A397VJK1"/>
<accession>A0A397VJK1</accession>
<protein>
    <recommendedName>
        <fullName evidence="2">Protein kinase domain-containing protein</fullName>
    </recommendedName>
</protein>
<dbReference type="GO" id="GO:0004672">
    <property type="term" value="F:protein kinase activity"/>
    <property type="evidence" value="ECO:0007669"/>
    <property type="project" value="InterPro"/>
</dbReference>
<dbReference type="SUPFAM" id="SSF56112">
    <property type="entry name" value="Protein kinase-like (PK-like)"/>
    <property type="match status" value="1"/>
</dbReference>
<dbReference type="InterPro" id="IPR011009">
    <property type="entry name" value="Kinase-like_dom_sf"/>
</dbReference>
<dbReference type="Proteomes" id="UP000266673">
    <property type="component" value="Unassembled WGS sequence"/>
</dbReference>
<proteinExistence type="predicted"/>
<evidence type="ECO:0000313" key="3">
    <source>
        <dbReference type="EMBL" id="RIB22660.1"/>
    </source>
</evidence>
<dbReference type="InterPro" id="IPR000719">
    <property type="entry name" value="Prot_kinase_dom"/>
</dbReference>
<dbReference type="GO" id="GO:0005524">
    <property type="term" value="F:ATP binding"/>
    <property type="evidence" value="ECO:0007669"/>
    <property type="project" value="UniProtKB-UniRule"/>
</dbReference>
<dbReference type="Gene3D" id="3.30.200.20">
    <property type="entry name" value="Phosphorylase Kinase, domain 1"/>
    <property type="match status" value="1"/>
</dbReference>
<dbReference type="InterPro" id="IPR017441">
    <property type="entry name" value="Protein_kinase_ATP_BS"/>
</dbReference>
<keyword evidence="1" id="KW-0547">Nucleotide-binding</keyword>
<dbReference type="EMBL" id="QKWP01000299">
    <property type="protein sequence ID" value="RIB22660.1"/>
    <property type="molecule type" value="Genomic_DNA"/>
</dbReference>
<dbReference type="PROSITE" id="PS00107">
    <property type="entry name" value="PROTEIN_KINASE_ATP"/>
    <property type="match status" value="1"/>
</dbReference>
<feature type="domain" description="Protein kinase" evidence="2">
    <location>
        <begin position="66"/>
        <end position="117"/>
    </location>
</feature>
<comment type="caution">
    <text evidence="3">The sequence shown here is derived from an EMBL/GenBank/DDBJ whole genome shotgun (WGS) entry which is preliminary data.</text>
</comment>
<feature type="binding site" evidence="1">
    <location>
        <position position="93"/>
    </location>
    <ligand>
        <name>ATP</name>
        <dbReference type="ChEBI" id="CHEBI:30616"/>
    </ligand>
</feature>
<name>A0A397VJK1_9GLOM</name>
<sequence>MQRDNYSECDNMMQVTECHSIKSNEVILNESSNNIWKQEKELINYSSQLELFLNNYNIKRLDYSQFKDRRIIGKGGFGVVYSVIFQGKKYAVKTLKNNSYIDCKTFKRIKREVSVPL</sequence>
<organism evidence="3 4">
    <name type="scientific">Gigaspora rosea</name>
    <dbReference type="NCBI Taxonomy" id="44941"/>
    <lineage>
        <taxon>Eukaryota</taxon>
        <taxon>Fungi</taxon>
        <taxon>Fungi incertae sedis</taxon>
        <taxon>Mucoromycota</taxon>
        <taxon>Glomeromycotina</taxon>
        <taxon>Glomeromycetes</taxon>
        <taxon>Diversisporales</taxon>
        <taxon>Gigasporaceae</taxon>
        <taxon>Gigaspora</taxon>
    </lineage>
</organism>
<evidence type="ECO:0000259" key="2">
    <source>
        <dbReference type="PROSITE" id="PS50011"/>
    </source>
</evidence>
<keyword evidence="4" id="KW-1185">Reference proteome</keyword>
<reference evidence="3 4" key="1">
    <citation type="submission" date="2018-06" db="EMBL/GenBank/DDBJ databases">
        <title>Comparative genomics reveals the genomic features of Rhizophagus irregularis, R. cerebriforme, R. diaphanum and Gigaspora rosea, and their symbiotic lifestyle signature.</title>
        <authorList>
            <person name="Morin E."/>
            <person name="San Clemente H."/>
            <person name="Chen E.C.H."/>
            <person name="De La Providencia I."/>
            <person name="Hainaut M."/>
            <person name="Kuo A."/>
            <person name="Kohler A."/>
            <person name="Murat C."/>
            <person name="Tang N."/>
            <person name="Roy S."/>
            <person name="Loubradou J."/>
            <person name="Henrissat B."/>
            <person name="Grigoriev I.V."/>
            <person name="Corradi N."/>
            <person name="Roux C."/>
            <person name="Martin F.M."/>
        </authorList>
    </citation>
    <scope>NUCLEOTIDE SEQUENCE [LARGE SCALE GENOMIC DNA]</scope>
    <source>
        <strain evidence="3 4">DAOM 194757</strain>
    </source>
</reference>
<keyword evidence="1" id="KW-0067">ATP-binding</keyword>
<dbReference type="OrthoDB" id="2382068at2759"/>
<evidence type="ECO:0000256" key="1">
    <source>
        <dbReference type="PROSITE-ProRule" id="PRU10141"/>
    </source>
</evidence>
<dbReference type="PROSITE" id="PS50011">
    <property type="entry name" value="PROTEIN_KINASE_DOM"/>
    <property type="match status" value="1"/>
</dbReference>